<keyword evidence="4" id="KW-1185">Reference proteome</keyword>
<feature type="region of interest" description="Disordered" evidence="1">
    <location>
        <begin position="98"/>
        <end position="151"/>
    </location>
</feature>
<accession>A0A804J8F4</accession>
<evidence type="ECO:0000313" key="2">
    <source>
        <dbReference type="EMBL" id="CAG1839580.1"/>
    </source>
</evidence>
<sequence>MDTQEPQRLREKEEEDKAPPPPSSSASLSDEFSFATSLHPPLNTAPNTLKSHRSTSTVALDMAAADDLFFHGHLLPLHLMAPRPSDFSAESFSLPKLNYQRDDTHKNSGENKERVKASSMTLSSFFGLGKPRKGGDDREREEDTRRRRKRGFDMSRLLKKYTRVMEHLFFSKGEKKKRDQRRSLCTFSGHSNHRGEREWWRKKGQLSAPASTMASPRNSGLLSASAIAFSSPNDSSMEELQSAIQAAIAHCKKSVAMEEERCKS</sequence>
<dbReference type="AlphaFoldDB" id="A0A804J8F4"/>
<gene>
    <name evidence="2" type="ORF">GSMUA_277380.1</name>
</gene>
<feature type="compositionally biased region" description="Basic and acidic residues" evidence="1">
    <location>
        <begin position="1"/>
        <end position="18"/>
    </location>
</feature>
<evidence type="ECO:0000313" key="4">
    <source>
        <dbReference type="Proteomes" id="UP000012960"/>
    </source>
</evidence>
<feature type="compositionally biased region" description="Low complexity" evidence="1">
    <location>
        <begin position="24"/>
        <end position="34"/>
    </location>
</feature>
<feature type="region of interest" description="Disordered" evidence="1">
    <location>
        <begin position="180"/>
        <end position="202"/>
    </location>
</feature>
<evidence type="ECO:0000313" key="3">
    <source>
        <dbReference type="EnsemblPlants" id="Ma05_p25410.1"/>
    </source>
</evidence>
<dbReference type="PANTHER" id="PTHR33312:SF19">
    <property type="entry name" value="BRI1 KINASE INHIBITOR 1"/>
    <property type="match status" value="1"/>
</dbReference>
<dbReference type="EMBL" id="HG996470">
    <property type="protein sequence ID" value="CAG1839580.1"/>
    <property type="molecule type" value="Genomic_DNA"/>
</dbReference>
<dbReference type="OrthoDB" id="1709800at2759"/>
<dbReference type="EnsemblPlants" id="Ma05_t25410.1">
    <property type="protein sequence ID" value="Ma05_p25410.1"/>
    <property type="gene ID" value="Ma05_g25410"/>
</dbReference>
<dbReference type="Gramene" id="Ma05_t25410.1">
    <property type="protein sequence ID" value="Ma05_p25410.1"/>
    <property type="gene ID" value="Ma05_g25410"/>
</dbReference>
<dbReference type="GO" id="GO:0005886">
    <property type="term" value="C:plasma membrane"/>
    <property type="evidence" value="ECO:0007669"/>
    <property type="project" value="InterPro"/>
</dbReference>
<dbReference type="OMA" id="QVLKRYM"/>
<dbReference type="PANTHER" id="PTHR33312">
    <property type="entry name" value="MEMBRANE-ASSOCIATED KINASE REGULATOR 4-RELATED"/>
    <property type="match status" value="1"/>
</dbReference>
<feature type="compositionally biased region" description="Basic and acidic residues" evidence="1">
    <location>
        <begin position="99"/>
        <end position="116"/>
    </location>
</feature>
<dbReference type="Proteomes" id="UP000012960">
    <property type="component" value="Unplaced"/>
</dbReference>
<dbReference type="InterPro" id="IPR039620">
    <property type="entry name" value="BKI1/MAKR1/3/4"/>
</dbReference>
<dbReference type="GO" id="GO:0019210">
    <property type="term" value="F:kinase inhibitor activity"/>
    <property type="evidence" value="ECO:0007669"/>
    <property type="project" value="InterPro"/>
</dbReference>
<reference evidence="3" key="2">
    <citation type="submission" date="2021-05" db="UniProtKB">
        <authorList>
            <consortium name="EnsemblPlants"/>
        </authorList>
    </citation>
    <scope>IDENTIFICATION</scope>
    <source>
        <strain evidence="3">subsp. malaccensis</strain>
    </source>
</reference>
<proteinExistence type="predicted"/>
<evidence type="ECO:0000256" key="1">
    <source>
        <dbReference type="SAM" id="MobiDB-lite"/>
    </source>
</evidence>
<feature type="compositionally biased region" description="Basic and acidic residues" evidence="1">
    <location>
        <begin position="133"/>
        <end position="145"/>
    </location>
</feature>
<protein>
    <submittedName>
        <fullName evidence="2">(wild Malaysian banana) hypothetical protein</fullName>
    </submittedName>
</protein>
<organism evidence="3 4">
    <name type="scientific">Musa acuminata subsp. malaccensis</name>
    <name type="common">Wild banana</name>
    <name type="synonym">Musa malaccensis</name>
    <dbReference type="NCBI Taxonomy" id="214687"/>
    <lineage>
        <taxon>Eukaryota</taxon>
        <taxon>Viridiplantae</taxon>
        <taxon>Streptophyta</taxon>
        <taxon>Embryophyta</taxon>
        <taxon>Tracheophyta</taxon>
        <taxon>Spermatophyta</taxon>
        <taxon>Magnoliopsida</taxon>
        <taxon>Liliopsida</taxon>
        <taxon>Zingiberales</taxon>
        <taxon>Musaceae</taxon>
        <taxon>Musa</taxon>
    </lineage>
</organism>
<feature type="region of interest" description="Disordered" evidence="1">
    <location>
        <begin position="1"/>
        <end position="50"/>
    </location>
</feature>
<name>A0A804J8F4_MUSAM</name>
<reference evidence="2" key="1">
    <citation type="submission" date="2021-03" db="EMBL/GenBank/DDBJ databases">
        <authorList>
            <consortium name="Genoscope - CEA"/>
            <person name="William W."/>
        </authorList>
    </citation>
    <scope>NUCLEOTIDE SEQUENCE</scope>
    <source>
        <strain evidence="2">Doubled-haploid Pahang</strain>
    </source>
</reference>